<dbReference type="GO" id="GO:0051539">
    <property type="term" value="F:4 iron, 4 sulfur cluster binding"/>
    <property type="evidence" value="ECO:0007669"/>
    <property type="project" value="UniProtKB-UniRule"/>
</dbReference>
<dbReference type="InterPro" id="IPR017896">
    <property type="entry name" value="4Fe4S_Fe-S-bd"/>
</dbReference>
<keyword evidence="3 12" id="KW-0813">Transport</keyword>
<sequence length="546" mass="60048">MPPREVMKYDVVIVGAGPAGLSAAIRLKQLDQNEELSVCVLEKGSEVGAHIISGNVLEPRALDELLPDWRSDEDCPIKQEVTEDKYLYLTETMAIPLPTPPLLENHGNFITSLSQVTRWLGNKAEELGVEIYPGFSVSEILYDKDKVYGVATRDVGLDKNTGEPTDIFERGVELHGKQILFAEGARGSCSESLMNKFHLKSNVPQTYGLGVKEVWRVPNIQPGFVQHTLGWPLDTSTYGGSFLYHLGQPDLVQIGFVVGLDYKNAHLSPYKEFQRFKHHPAIAEHLVDGECIGYGARVINEGGFQAIPKKLTVPGAALIGCAAGFLNVPKIKGTHTAMKSGILAAEATFDAIQNSLTESDFDTRLRESWVYNELRAVRNYKPSFEYAGLYGGAIYSGISAYLLKGREPWTFQGKGHRDSETTAPATKVKSITYPKPDGKISFPLLENLARSAVDHIDQPSHLHIKPELKSLVSGKTAKSLTEFAAPERNFCPAGVYEYVEDNDGDPNLIINAQNCIHCKCCSIKMPYEYIDWTVPAGGGGPNYSLT</sequence>
<evidence type="ECO:0000256" key="1">
    <source>
        <dbReference type="ARBA" id="ARBA00001974"/>
    </source>
</evidence>
<evidence type="ECO:0000313" key="14">
    <source>
        <dbReference type="EMBL" id="CAE0366189.1"/>
    </source>
</evidence>
<evidence type="ECO:0000256" key="11">
    <source>
        <dbReference type="ARBA" id="ARBA00023075"/>
    </source>
</evidence>
<evidence type="ECO:0000256" key="8">
    <source>
        <dbReference type="ARBA" id="ARBA00023002"/>
    </source>
</evidence>
<dbReference type="AlphaFoldDB" id="A0A7S3NLV6"/>
<gene>
    <name evidence="14" type="ORF">ALAG00032_LOCUS6933</name>
</gene>
<evidence type="ECO:0000256" key="10">
    <source>
        <dbReference type="ARBA" id="ARBA00023014"/>
    </source>
</evidence>
<accession>A0A7S3NLV6</accession>
<evidence type="ECO:0000256" key="9">
    <source>
        <dbReference type="ARBA" id="ARBA00023004"/>
    </source>
</evidence>
<dbReference type="EMBL" id="HBIJ01009936">
    <property type="protein sequence ID" value="CAE0366189.1"/>
    <property type="molecule type" value="Transcribed_RNA"/>
</dbReference>
<dbReference type="SUPFAM" id="SSF54373">
    <property type="entry name" value="FAD-linked reductases, C-terminal domain"/>
    <property type="match status" value="1"/>
</dbReference>
<dbReference type="Gene3D" id="3.30.70.20">
    <property type="match status" value="1"/>
</dbReference>
<dbReference type="Pfam" id="PF05187">
    <property type="entry name" value="Fer4_ETF_QO"/>
    <property type="match status" value="1"/>
</dbReference>
<comment type="function">
    <text evidence="2 12">Accepts electrons from ETF and reduces ubiquinone.</text>
</comment>
<dbReference type="PROSITE" id="PS51379">
    <property type="entry name" value="4FE4S_FER_2"/>
    <property type="match status" value="1"/>
</dbReference>
<dbReference type="PANTHER" id="PTHR10617:SF107">
    <property type="entry name" value="ELECTRON TRANSFER FLAVOPROTEIN-UBIQUINONE OXIDOREDUCTASE, MITOCHONDRIAL"/>
    <property type="match status" value="1"/>
</dbReference>
<keyword evidence="7 12" id="KW-0249">Electron transport</keyword>
<evidence type="ECO:0000256" key="3">
    <source>
        <dbReference type="ARBA" id="ARBA00022448"/>
    </source>
</evidence>
<keyword evidence="9 12" id="KW-0408">Iron</keyword>
<dbReference type="InterPro" id="IPR036188">
    <property type="entry name" value="FAD/NAD-bd_sf"/>
</dbReference>
<name>A0A7S3NLV6_9STRA</name>
<organism evidence="14">
    <name type="scientific">Aureoumbra lagunensis</name>
    <dbReference type="NCBI Taxonomy" id="44058"/>
    <lineage>
        <taxon>Eukaryota</taxon>
        <taxon>Sar</taxon>
        <taxon>Stramenopiles</taxon>
        <taxon>Ochrophyta</taxon>
        <taxon>Pelagophyceae</taxon>
        <taxon>Pelagomonadales</taxon>
        <taxon>Aureoumbra</taxon>
    </lineage>
</organism>
<evidence type="ECO:0000256" key="6">
    <source>
        <dbReference type="ARBA" id="ARBA00022827"/>
    </source>
</evidence>
<reference evidence="14" key="1">
    <citation type="submission" date="2021-01" db="EMBL/GenBank/DDBJ databases">
        <authorList>
            <person name="Corre E."/>
            <person name="Pelletier E."/>
            <person name="Niang G."/>
            <person name="Scheremetjew M."/>
            <person name="Finn R."/>
            <person name="Kale V."/>
            <person name="Holt S."/>
            <person name="Cochrane G."/>
            <person name="Meng A."/>
            <person name="Brown T."/>
            <person name="Cohen L."/>
        </authorList>
    </citation>
    <scope>NUCLEOTIDE SEQUENCE</scope>
    <source>
        <strain evidence="14">CCMP1510</strain>
    </source>
</reference>
<evidence type="ECO:0000256" key="5">
    <source>
        <dbReference type="ARBA" id="ARBA00022723"/>
    </source>
</evidence>
<evidence type="ECO:0000256" key="7">
    <source>
        <dbReference type="ARBA" id="ARBA00022982"/>
    </source>
</evidence>
<dbReference type="InterPro" id="IPR049398">
    <property type="entry name" value="ETF-QO/FixC_UQ-bd"/>
</dbReference>
<dbReference type="InterPro" id="IPR007859">
    <property type="entry name" value="ETF-QO/FixX_C"/>
</dbReference>
<dbReference type="EC" id="1.5.5.1" evidence="12"/>
<dbReference type="InterPro" id="IPR040156">
    <property type="entry name" value="ETF-QO"/>
</dbReference>
<dbReference type="Pfam" id="PF13450">
    <property type="entry name" value="NAD_binding_8"/>
    <property type="match status" value="1"/>
</dbReference>
<dbReference type="GO" id="GO:0005743">
    <property type="term" value="C:mitochondrial inner membrane"/>
    <property type="evidence" value="ECO:0007669"/>
    <property type="project" value="TreeGrafter"/>
</dbReference>
<keyword evidence="11 12" id="KW-0830">Ubiquinone</keyword>
<dbReference type="Gene3D" id="3.30.9.90">
    <property type="match status" value="1"/>
</dbReference>
<dbReference type="GO" id="GO:0046872">
    <property type="term" value="F:metal ion binding"/>
    <property type="evidence" value="ECO:0007669"/>
    <property type="project" value="UniProtKB-KW"/>
</dbReference>
<dbReference type="SUPFAM" id="SSF54862">
    <property type="entry name" value="4Fe-4S ferredoxins"/>
    <property type="match status" value="1"/>
</dbReference>
<evidence type="ECO:0000256" key="4">
    <source>
        <dbReference type="ARBA" id="ARBA00022630"/>
    </source>
</evidence>
<proteinExistence type="predicted"/>
<protein>
    <recommendedName>
        <fullName evidence="12">Electron transfer flavoprotein-ubiquinone oxidoreductase</fullName>
        <shortName evidence="12">ETF-QO</shortName>
        <ecNumber evidence="12">1.5.5.1</ecNumber>
    </recommendedName>
</protein>
<evidence type="ECO:0000256" key="2">
    <source>
        <dbReference type="ARBA" id="ARBA00002819"/>
    </source>
</evidence>
<comment type="cofactor">
    <cofactor evidence="12">
        <name>[4Fe-4S] cluster</name>
        <dbReference type="ChEBI" id="CHEBI:49883"/>
    </cofactor>
    <text evidence="12">Binds 1 [4Fe-4S] cluster.</text>
</comment>
<comment type="cofactor">
    <cofactor evidence="1 12">
        <name>FAD</name>
        <dbReference type="ChEBI" id="CHEBI:57692"/>
    </cofactor>
</comment>
<dbReference type="Pfam" id="PF21162">
    <property type="entry name" value="ETFQO_UQ-bd"/>
    <property type="match status" value="1"/>
</dbReference>
<comment type="catalytic activity">
    <reaction evidence="12">
        <text>a ubiquinone + reduced [electron-transfer flavoprotein] = a ubiquinol + oxidized [electron-transfer flavoprotein] + H(+)</text>
        <dbReference type="Rhea" id="RHEA:24052"/>
        <dbReference type="Rhea" id="RHEA-COMP:9565"/>
        <dbReference type="Rhea" id="RHEA-COMP:9566"/>
        <dbReference type="Rhea" id="RHEA-COMP:10685"/>
        <dbReference type="Rhea" id="RHEA-COMP:10686"/>
        <dbReference type="ChEBI" id="CHEBI:15378"/>
        <dbReference type="ChEBI" id="CHEBI:16389"/>
        <dbReference type="ChEBI" id="CHEBI:17976"/>
        <dbReference type="ChEBI" id="CHEBI:57692"/>
        <dbReference type="ChEBI" id="CHEBI:58307"/>
        <dbReference type="EC" id="1.5.5.1"/>
    </reaction>
</comment>
<keyword evidence="8 12" id="KW-0560">Oxidoreductase</keyword>
<evidence type="ECO:0000256" key="12">
    <source>
        <dbReference type="RuleBase" id="RU366068"/>
    </source>
</evidence>
<keyword evidence="6 12" id="KW-0274">FAD</keyword>
<dbReference type="GO" id="GO:0004174">
    <property type="term" value="F:electron-transferring-flavoprotein dehydrogenase activity"/>
    <property type="evidence" value="ECO:0007669"/>
    <property type="project" value="UniProtKB-UniRule"/>
</dbReference>
<keyword evidence="10 12" id="KW-0411">Iron-sulfur</keyword>
<feature type="domain" description="4Fe-4S ferredoxin-type" evidence="13">
    <location>
        <begin position="506"/>
        <end position="535"/>
    </location>
</feature>
<dbReference type="SUPFAM" id="SSF51905">
    <property type="entry name" value="FAD/NAD(P)-binding domain"/>
    <property type="match status" value="1"/>
</dbReference>
<evidence type="ECO:0000259" key="13">
    <source>
        <dbReference type="PROSITE" id="PS51379"/>
    </source>
</evidence>
<dbReference type="Gene3D" id="3.50.50.60">
    <property type="entry name" value="FAD/NAD(P)-binding domain"/>
    <property type="match status" value="1"/>
</dbReference>
<keyword evidence="4 12" id="KW-0285">Flavoprotein</keyword>
<keyword evidence="5 12" id="KW-0479">Metal-binding</keyword>
<dbReference type="PANTHER" id="PTHR10617">
    <property type="entry name" value="ELECTRON TRANSFER FLAVOPROTEIN-UBIQUINONE OXIDOREDUCTASE"/>
    <property type="match status" value="1"/>
</dbReference>